<dbReference type="Proteomes" id="UP000634136">
    <property type="component" value="Unassembled WGS sequence"/>
</dbReference>
<keyword evidence="1" id="KW-0547">Nucleotide-binding</keyword>
<evidence type="ECO:0000259" key="3">
    <source>
        <dbReference type="Pfam" id="PF23247"/>
    </source>
</evidence>
<organism evidence="4 5">
    <name type="scientific">Senna tora</name>
    <dbReference type="NCBI Taxonomy" id="362788"/>
    <lineage>
        <taxon>Eukaryota</taxon>
        <taxon>Viridiplantae</taxon>
        <taxon>Streptophyta</taxon>
        <taxon>Embryophyta</taxon>
        <taxon>Tracheophyta</taxon>
        <taxon>Spermatophyta</taxon>
        <taxon>Magnoliopsida</taxon>
        <taxon>eudicotyledons</taxon>
        <taxon>Gunneridae</taxon>
        <taxon>Pentapetalae</taxon>
        <taxon>rosids</taxon>
        <taxon>fabids</taxon>
        <taxon>Fabales</taxon>
        <taxon>Fabaceae</taxon>
        <taxon>Caesalpinioideae</taxon>
        <taxon>Cassia clade</taxon>
        <taxon>Senna</taxon>
    </lineage>
</organism>
<sequence>MPQEMIMEIEAGGSSMFAEKNQIPNAIHNLDVDLAVHHLAQTLLSGDDHASNIRHVMFSTRNGVEGSEVYEKIRDVFQNKHNLLRFQEIFHQLLCIDKSSFPDLRKVIPPRHAQEIVMVFITSESTKQANDELTLAMDLQIRTEDHLLPWEVFCQNANCHLVFSFGAIQRIAVQIVEECGGHLFALVLVAKSLKNVEDVELWELALNKLRQSDPSCDIDIKNGKLYYESMHHWVSYRLIDAKEAAHNLRELVQRSILLQLQGFQGKYIQLPEETYAILHSLNTLNPVFLKLSGLPLSPKCLELKVLILQGNADLTRIPPMFFCQIPLLWILDLLYTRVRELPNSFFELEQLKELYLKGCKNFMKLPPEIGRVKKLEKLDLDGTQIIHMPEEVQELTNLQSLTLCFFEYCGKKNKNMMNLEQLQVCILAECKEMQTIADGRYSKSKDILPHLLFLSVSYMKNLRSIWEGAVHSCHSFGMLKSLELQHCPNLVTIFISDFVGNLSLLEELMVKDCPKVTTLISHESSSISFLANIFLAKLKRATLLHLPELINISNGLRIGPSLEEIGIYDCPKLQSFSEVEISSQELQYIPPTSV</sequence>
<dbReference type="InterPro" id="IPR042197">
    <property type="entry name" value="Apaf_helical"/>
</dbReference>
<evidence type="ECO:0000256" key="1">
    <source>
        <dbReference type="ARBA" id="ARBA00022741"/>
    </source>
</evidence>
<keyword evidence="5" id="KW-1185">Reference proteome</keyword>
<evidence type="ECO:0000313" key="5">
    <source>
        <dbReference type="Proteomes" id="UP000634136"/>
    </source>
</evidence>
<dbReference type="Gene3D" id="3.80.10.10">
    <property type="entry name" value="Ribonuclease Inhibitor"/>
    <property type="match status" value="2"/>
</dbReference>
<gene>
    <name evidence="4" type="ORF">G2W53_005108</name>
</gene>
<name>A0A834XE66_9FABA</name>
<reference evidence="4" key="1">
    <citation type="submission" date="2020-09" db="EMBL/GenBank/DDBJ databases">
        <title>Genome-Enabled Discovery of Anthraquinone Biosynthesis in Senna tora.</title>
        <authorList>
            <person name="Kang S.-H."/>
            <person name="Pandey R.P."/>
            <person name="Lee C.-M."/>
            <person name="Sim J.-S."/>
            <person name="Jeong J.-T."/>
            <person name="Choi B.-S."/>
            <person name="Jung M."/>
            <person name="Ginzburg D."/>
            <person name="Zhao K."/>
            <person name="Won S.Y."/>
            <person name="Oh T.-J."/>
            <person name="Yu Y."/>
            <person name="Kim N.-H."/>
            <person name="Lee O.R."/>
            <person name="Lee T.-H."/>
            <person name="Bashyal P."/>
            <person name="Kim T.-S."/>
            <person name="Lee W.-H."/>
            <person name="Kawkins C."/>
            <person name="Kim C.-K."/>
            <person name="Kim J.S."/>
            <person name="Ahn B.O."/>
            <person name="Rhee S.Y."/>
            <person name="Sohng J.K."/>
        </authorList>
    </citation>
    <scope>NUCLEOTIDE SEQUENCE</scope>
    <source>
        <tissue evidence="4">Leaf</tissue>
    </source>
</reference>
<dbReference type="EMBL" id="JAAIUW010000002">
    <property type="protein sequence ID" value="KAF7842810.1"/>
    <property type="molecule type" value="Genomic_DNA"/>
</dbReference>
<dbReference type="Gene3D" id="1.10.8.430">
    <property type="entry name" value="Helical domain of apoptotic protease-activating factors"/>
    <property type="match status" value="1"/>
</dbReference>
<evidence type="ECO:0000256" key="2">
    <source>
        <dbReference type="ARBA" id="ARBA00022821"/>
    </source>
</evidence>
<proteinExistence type="predicted"/>
<dbReference type="Pfam" id="PF23247">
    <property type="entry name" value="LRR_RPS2"/>
    <property type="match status" value="1"/>
</dbReference>
<accession>A0A834XE66</accession>
<dbReference type="PANTHER" id="PTHR33463:SF179">
    <property type="entry name" value="NB-ARC DOMAIN-CONTAINING PROTEIN"/>
    <property type="match status" value="1"/>
</dbReference>
<dbReference type="InterPro" id="IPR032675">
    <property type="entry name" value="LRR_dom_sf"/>
</dbReference>
<dbReference type="GO" id="GO:0006952">
    <property type="term" value="P:defense response"/>
    <property type="evidence" value="ECO:0007669"/>
    <property type="project" value="UniProtKB-KW"/>
</dbReference>
<dbReference type="GO" id="GO:0000166">
    <property type="term" value="F:nucleotide binding"/>
    <property type="evidence" value="ECO:0007669"/>
    <property type="project" value="UniProtKB-KW"/>
</dbReference>
<dbReference type="AlphaFoldDB" id="A0A834XE66"/>
<comment type="caution">
    <text evidence="4">The sequence shown here is derived from an EMBL/GenBank/DDBJ whole genome shotgun (WGS) entry which is preliminary data.</text>
</comment>
<protein>
    <submittedName>
        <fullName evidence="4">Disease resistance protein RPS2-like</fullName>
    </submittedName>
</protein>
<dbReference type="InterPro" id="IPR057135">
    <property type="entry name" value="At4g27190-like_LRR"/>
</dbReference>
<dbReference type="OrthoDB" id="1938824at2759"/>
<dbReference type="SUPFAM" id="SSF52058">
    <property type="entry name" value="L domain-like"/>
    <property type="match status" value="1"/>
</dbReference>
<dbReference type="InterPro" id="IPR050905">
    <property type="entry name" value="Plant_NBS-LRR"/>
</dbReference>
<keyword evidence="2" id="KW-0611">Plant defense</keyword>
<feature type="domain" description="Disease resistance protein At4g27190-like leucine-rich repeats" evidence="3">
    <location>
        <begin position="454"/>
        <end position="576"/>
    </location>
</feature>
<dbReference type="PANTHER" id="PTHR33463">
    <property type="entry name" value="NB-ARC DOMAIN-CONTAINING PROTEIN-RELATED"/>
    <property type="match status" value="1"/>
</dbReference>
<evidence type="ECO:0000313" key="4">
    <source>
        <dbReference type="EMBL" id="KAF7842810.1"/>
    </source>
</evidence>